<keyword evidence="2" id="KW-1185">Reference proteome</keyword>
<evidence type="ECO:0000313" key="2">
    <source>
        <dbReference type="Proteomes" id="UP000537161"/>
    </source>
</evidence>
<comment type="caution">
    <text evidence="1">The sequence shown here is derived from an EMBL/GenBank/DDBJ whole genome shotgun (WGS) entry which is preliminary data.</text>
</comment>
<reference evidence="1 2" key="1">
    <citation type="submission" date="2020-08" db="EMBL/GenBank/DDBJ databases">
        <title>Genomic Encyclopedia of Type Strains, Phase IV (KMG-IV): sequencing the most valuable type-strain genomes for metagenomic binning, comparative biology and taxonomic classification.</title>
        <authorList>
            <person name="Goeker M."/>
        </authorList>
    </citation>
    <scope>NUCLEOTIDE SEQUENCE [LARGE SCALE GENOMIC DNA]</scope>
    <source>
        <strain evidence="1 2">DSM 27163</strain>
    </source>
</reference>
<dbReference type="Proteomes" id="UP000537161">
    <property type="component" value="Unassembled WGS sequence"/>
</dbReference>
<evidence type="ECO:0008006" key="3">
    <source>
        <dbReference type="Google" id="ProtNLM"/>
    </source>
</evidence>
<dbReference type="PROSITE" id="PS51257">
    <property type="entry name" value="PROKAR_LIPOPROTEIN"/>
    <property type="match status" value="1"/>
</dbReference>
<dbReference type="RefSeq" id="WP_246427012.1">
    <property type="nucleotide sequence ID" value="NZ_JACIJH010000001.1"/>
</dbReference>
<gene>
    <name evidence="1" type="ORF">FHR21_000780</name>
</gene>
<protein>
    <recommendedName>
        <fullName evidence="3">Lipoprotein</fullName>
    </recommendedName>
</protein>
<accession>A0A7W9B397</accession>
<dbReference type="AlphaFoldDB" id="A0A7W9B397"/>
<name>A0A7W9B397_9SPHN</name>
<dbReference type="EMBL" id="JACIJH010000001">
    <property type="protein sequence ID" value="MBB5705455.1"/>
    <property type="molecule type" value="Genomic_DNA"/>
</dbReference>
<proteinExistence type="predicted"/>
<evidence type="ECO:0000313" key="1">
    <source>
        <dbReference type="EMBL" id="MBB5705455.1"/>
    </source>
</evidence>
<sequence>MAAEMRAPRHWLPLALLALALAGCATPETRLRTGLANAGLSNAMATCMADRMVDRLSLLQLRRLSSLESLRGRRVADLTPDQFLHKVRALGDPEILGVTTSSAAVCALR</sequence>
<organism evidence="1 2">
    <name type="scientific">Sphingopyxis panaciterrulae</name>
    <dbReference type="NCBI Taxonomy" id="462372"/>
    <lineage>
        <taxon>Bacteria</taxon>
        <taxon>Pseudomonadati</taxon>
        <taxon>Pseudomonadota</taxon>
        <taxon>Alphaproteobacteria</taxon>
        <taxon>Sphingomonadales</taxon>
        <taxon>Sphingomonadaceae</taxon>
        <taxon>Sphingopyxis</taxon>
    </lineage>
</organism>